<evidence type="ECO:0000256" key="2">
    <source>
        <dbReference type="ARBA" id="ARBA00023125"/>
    </source>
</evidence>
<keyword evidence="2" id="KW-0238">DNA-binding</keyword>
<keyword evidence="3" id="KW-0804">Transcription</keyword>
<dbReference type="Pfam" id="PF00196">
    <property type="entry name" value="GerE"/>
    <property type="match status" value="1"/>
</dbReference>
<accession>A0ABT3IN46</accession>
<dbReference type="SMART" id="SM00421">
    <property type="entry name" value="HTH_LUXR"/>
    <property type="match status" value="1"/>
</dbReference>
<dbReference type="PRINTS" id="PR00038">
    <property type="entry name" value="HTHLUXR"/>
</dbReference>
<gene>
    <name evidence="5" type="ORF">OL497_15950</name>
</gene>
<reference evidence="5 6" key="1">
    <citation type="submission" date="2022-10" db="EMBL/GenBank/DDBJ databases">
        <title>Chitinophaga nivalis PC15 sp. nov., isolated from Pyeongchang county, South Korea.</title>
        <authorList>
            <person name="Trinh H.N."/>
        </authorList>
    </citation>
    <scope>NUCLEOTIDE SEQUENCE [LARGE SCALE GENOMIC DNA]</scope>
    <source>
        <strain evidence="5 6">PC14</strain>
    </source>
</reference>
<dbReference type="InterPro" id="IPR000792">
    <property type="entry name" value="Tscrpt_reg_LuxR_C"/>
</dbReference>
<dbReference type="CDD" id="cd06170">
    <property type="entry name" value="LuxR_C_like"/>
    <property type="match status" value="1"/>
</dbReference>
<proteinExistence type="predicted"/>
<dbReference type="Proteomes" id="UP001207742">
    <property type="component" value="Unassembled WGS sequence"/>
</dbReference>
<dbReference type="EMBL" id="JAPDNS010000002">
    <property type="protein sequence ID" value="MCW3485404.1"/>
    <property type="molecule type" value="Genomic_DNA"/>
</dbReference>
<evidence type="ECO:0000256" key="1">
    <source>
        <dbReference type="ARBA" id="ARBA00023015"/>
    </source>
</evidence>
<comment type="caution">
    <text evidence="5">The sequence shown here is derived from an EMBL/GenBank/DDBJ whole genome shotgun (WGS) entry which is preliminary data.</text>
</comment>
<name>A0ABT3IN46_9BACT</name>
<dbReference type="InterPro" id="IPR016032">
    <property type="entry name" value="Sig_transdc_resp-reg_C-effctor"/>
</dbReference>
<dbReference type="PANTHER" id="PTHR44688:SF16">
    <property type="entry name" value="DNA-BINDING TRANSCRIPTIONAL ACTIVATOR DEVR_DOSR"/>
    <property type="match status" value="1"/>
</dbReference>
<evidence type="ECO:0000259" key="4">
    <source>
        <dbReference type="PROSITE" id="PS50043"/>
    </source>
</evidence>
<dbReference type="SUPFAM" id="SSF46894">
    <property type="entry name" value="C-terminal effector domain of the bipartite response regulators"/>
    <property type="match status" value="1"/>
</dbReference>
<protein>
    <submittedName>
        <fullName evidence="5">Helix-turn-helix transcriptional regulator</fullName>
    </submittedName>
</protein>
<evidence type="ECO:0000256" key="3">
    <source>
        <dbReference type="ARBA" id="ARBA00023163"/>
    </source>
</evidence>
<dbReference type="PANTHER" id="PTHR44688">
    <property type="entry name" value="DNA-BINDING TRANSCRIPTIONAL ACTIVATOR DEVR_DOSR"/>
    <property type="match status" value="1"/>
</dbReference>
<keyword evidence="6" id="KW-1185">Reference proteome</keyword>
<feature type="domain" description="HTH luxR-type" evidence="4">
    <location>
        <begin position="186"/>
        <end position="251"/>
    </location>
</feature>
<evidence type="ECO:0000313" key="6">
    <source>
        <dbReference type="Proteomes" id="UP001207742"/>
    </source>
</evidence>
<keyword evidence="1" id="KW-0805">Transcription regulation</keyword>
<evidence type="ECO:0000313" key="5">
    <source>
        <dbReference type="EMBL" id="MCW3485404.1"/>
    </source>
</evidence>
<dbReference type="Gene3D" id="3.30.450.20">
    <property type="entry name" value="PAS domain"/>
    <property type="match status" value="1"/>
</dbReference>
<dbReference type="RefSeq" id="WP_264731813.1">
    <property type="nucleotide sequence ID" value="NZ_JAPDNR010000001.1"/>
</dbReference>
<organism evidence="5 6">
    <name type="scientific">Chitinophaga nivalis</name>
    <dbReference type="NCBI Taxonomy" id="2991709"/>
    <lineage>
        <taxon>Bacteria</taxon>
        <taxon>Pseudomonadati</taxon>
        <taxon>Bacteroidota</taxon>
        <taxon>Chitinophagia</taxon>
        <taxon>Chitinophagales</taxon>
        <taxon>Chitinophagaceae</taxon>
        <taxon>Chitinophaga</taxon>
    </lineage>
</organism>
<dbReference type="PROSITE" id="PS50043">
    <property type="entry name" value="HTH_LUXR_2"/>
    <property type="match status" value="1"/>
</dbReference>
<dbReference type="Gene3D" id="1.10.10.10">
    <property type="entry name" value="Winged helix-like DNA-binding domain superfamily/Winged helix DNA-binding domain"/>
    <property type="match status" value="1"/>
</dbReference>
<dbReference type="InterPro" id="IPR036388">
    <property type="entry name" value="WH-like_DNA-bd_sf"/>
</dbReference>
<sequence>MMKNRPGHALLTKNRPDNITDNDLSGQHYLDVVKAFARLSYESIYIIDYSNMSFEYVSDNPLFLCGHTADEVMQLGYEFYFRHVPPQDLEMLATINDAGFDFYAQLPEPEKKQYSISYDFHLLTKAGKQILVNHRLTPLFLTTEGKIWKSMCVVSLSSQQYAGNVRIFKQGSNDIWQLNLQTRKWSKNGKPLLTDRELEVLRMYAQGLSINQIAEKIFVVPDTVKYYRRKIFERLEVGSIADALAQAVNNRMM</sequence>